<dbReference type="EMBL" id="WNLA01000017">
    <property type="protein sequence ID" value="MTW04659.1"/>
    <property type="molecule type" value="Genomic_DNA"/>
</dbReference>
<dbReference type="Gene3D" id="1.10.3210.10">
    <property type="entry name" value="Hypothetical protein af1432"/>
    <property type="match status" value="1"/>
</dbReference>
<dbReference type="PANTHER" id="PTHR43155:SF2">
    <property type="entry name" value="CYCLIC DI-GMP PHOSPHODIESTERASE PA4108"/>
    <property type="match status" value="1"/>
</dbReference>
<evidence type="ECO:0000256" key="1">
    <source>
        <dbReference type="SAM" id="Coils"/>
    </source>
</evidence>
<name>A0A6L6Q5B3_9BURK</name>
<accession>A0A6L6Q5B3</accession>
<keyword evidence="4" id="KW-1185">Reference proteome</keyword>
<evidence type="ECO:0000259" key="2">
    <source>
        <dbReference type="PROSITE" id="PS51832"/>
    </source>
</evidence>
<dbReference type="SUPFAM" id="SSF109604">
    <property type="entry name" value="HD-domain/PDEase-like"/>
    <property type="match status" value="1"/>
</dbReference>
<feature type="domain" description="HD-GYP" evidence="2">
    <location>
        <begin position="52"/>
        <end position="247"/>
    </location>
</feature>
<dbReference type="PANTHER" id="PTHR43155">
    <property type="entry name" value="CYCLIC DI-GMP PHOSPHODIESTERASE PA4108-RELATED"/>
    <property type="match status" value="1"/>
</dbReference>
<dbReference type="CDD" id="cd00077">
    <property type="entry name" value="HDc"/>
    <property type="match status" value="1"/>
</dbReference>
<comment type="caution">
    <text evidence="3">The sequence shown here is derived from an EMBL/GenBank/DDBJ whole genome shotgun (WGS) entry which is preliminary data.</text>
</comment>
<evidence type="ECO:0000313" key="3">
    <source>
        <dbReference type="EMBL" id="MTW04659.1"/>
    </source>
</evidence>
<dbReference type="PROSITE" id="PS51832">
    <property type="entry name" value="HD_GYP"/>
    <property type="match status" value="1"/>
</dbReference>
<dbReference type="OrthoDB" id="9774747at2"/>
<feature type="coiled-coil region" evidence="1">
    <location>
        <begin position="15"/>
        <end position="42"/>
    </location>
</feature>
<dbReference type="Proteomes" id="UP000484015">
    <property type="component" value="Unassembled WGS sequence"/>
</dbReference>
<evidence type="ECO:0000313" key="4">
    <source>
        <dbReference type="Proteomes" id="UP000484015"/>
    </source>
</evidence>
<sequence>MGDMPAPQAAAPSVLHELNAANRRLEKLLVDLRAERNAESELRAVARDVIRAVELNPDIALACIFLNQINGTYAVRHCIETAIVAIIVAHGLRKADSEILTITAAALTMNVGMLRYQNTFHKSSALTSEEMSIVRRHPLESVDLLRDAGVSDEDWIACVLQHHENDDGSGYPVGCSGVEIQQNARLISLADRYCAQVSARNYRSSVLPDTALASILSDEAKFGDHALCTQFAAKLGKFPPGTLVRLQNAEVGVVTQRDGNGAVQVQCLRDAAGKPLRDASGIIQIVRRSDDPECAISEALSEDQADVRFSMKQIWGEQASL</sequence>
<gene>
    <name evidence="3" type="ORF">GM668_21535</name>
</gene>
<dbReference type="Pfam" id="PF13487">
    <property type="entry name" value="HD_5"/>
    <property type="match status" value="1"/>
</dbReference>
<dbReference type="GO" id="GO:0008081">
    <property type="term" value="F:phosphoric diester hydrolase activity"/>
    <property type="evidence" value="ECO:0007669"/>
    <property type="project" value="UniProtKB-ARBA"/>
</dbReference>
<dbReference type="InterPro" id="IPR037522">
    <property type="entry name" value="HD_GYP_dom"/>
</dbReference>
<dbReference type="InterPro" id="IPR003607">
    <property type="entry name" value="HD/PDEase_dom"/>
</dbReference>
<reference evidence="3 4" key="1">
    <citation type="submission" date="2019-11" db="EMBL/GenBank/DDBJ databases">
        <title>Type strains purchased from KCTC, JCM and DSMZ.</title>
        <authorList>
            <person name="Lu H."/>
        </authorList>
    </citation>
    <scope>NUCLEOTIDE SEQUENCE [LARGE SCALE GENOMIC DNA]</scope>
    <source>
        <strain evidence="3 4">KCTC 42409</strain>
    </source>
</reference>
<dbReference type="AlphaFoldDB" id="A0A6L6Q5B3"/>
<proteinExistence type="predicted"/>
<keyword evidence="1" id="KW-0175">Coiled coil</keyword>
<protein>
    <submittedName>
        <fullName evidence="3">HD domain-containing protein</fullName>
    </submittedName>
</protein>
<organism evidence="3 4">
    <name type="scientific">Pseudoduganella ginsengisoli</name>
    <dbReference type="NCBI Taxonomy" id="1462440"/>
    <lineage>
        <taxon>Bacteria</taxon>
        <taxon>Pseudomonadati</taxon>
        <taxon>Pseudomonadota</taxon>
        <taxon>Betaproteobacteria</taxon>
        <taxon>Burkholderiales</taxon>
        <taxon>Oxalobacteraceae</taxon>
        <taxon>Telluria group</taxon>
        <taxon>Pseudoduganella</taxon>
    </lineage>
</organism>